<dbReference type="PROSITE" id="PS51186">
    <property type="entry name" value="GNAT"/>
    <property type="match status" value="1"/>
</dbReference>
<keyword evidence="2" id="KW-0808">Transferase</keyword>
<proteinExistence type="predicted"/>
<reference evidence="2 3" key="1">
    <citation type="submission" date="2017-02" db="EMBL/GenBank/DDBJ databases">
        <title>The complete genomic sequence of a novel cold adapted crude oil-degrading bacterium Planococcus qaidamina Y42.</title>
        <authorList>
            <person name="Yang R."/>
        </authorList>
    </citation>
    <scope>NUCLEOTIDE SEQUENCE [LARGE SCALE GENOMIC DNA]</scope>
    <source>
        <strain evidence="2 3">Y42</strain>
    </source>
</reference>
<dbReference type="EMBL" id="CP019640">
    <property type="protein sequence ID" value="AQQ52549.1"/>
    <property type="molecule type" value="Genomic_DNA"/>
</dbReference>
<dbReference type="GO" id="GO:1990189">
    <property type="term" value="F:protein N-terminal-serine acetyltransferase activity"/>
    <property type="evidence" value="ECO:0007669"/>
    <property type="project" value="TreeGrafter"/>
</dbReference>
<evidence type="ECO:0000313" key="3">
    <source>
        <dbReference type="Proteomes" id="UP000188184"/>
    </source>
</evidence>
<dbReference type="InterPro" id="IPR016181">
    <property type="entry name" value="Acyl_CoA_acyltransferase"/>
</dbReference>
<dbReference type="RefSeq" id="WP_077588433.1">
    <property type="nucleotide sequence ID" value="NZ_CP019640.1"/>
</dbReference>
<dbReference type="GO" id="GO:0005737">
    <property type="term" value="C:cytoplasm"/>
    <property type="evidence" value="ECO:0007669"/>
    <property type="project" value="TreeGrafter"/>
</dbReference>
<dbReference type="InterPro" id="IPR000182">
    <property type="entry name" value="GNAT_dom"/>
</dbReference>
<keyword evidence="3" id="KW-1185">Reference proteome</keyword>
<dbReference type="AlphaFoldDB" id="A0A1Q2KWI9"/>
<dbReference type="GO" id="GO:0008999">
    <property type="term" value="F:protein-N-terminal-alanine acetyltransferase activity"/>
    <property type="evidence" value="ECO:0007669"/>
    <property type="project" value="TreeGrafter"/>
</dbReference>
<name>A0A1Q2KWI9_9BACL</name>
<dbReference type="Proteomes" id="UP000188184">
    <property type="component" value="Chromosome"/>
</dbReference>
<dbReference type="KEGG" id="pmar:B0X71_05190"/>
<evidence type="ECO:0000313" key="2">
    <source>
        <dbReference type="EMBL" id="AQQ52549.1"/>
    </source>
</evidence>
<dbReference type="SUPFAM" id="SSF55729">
    <property type="entry name" value="Acyl-CoA N-acyltransferases (Nat)"/>
    <property type="match status" value="1"/>
</dbReference>
<protein>
    <submittedName>
        <fullName evidence="2">Alanine acetyltransferase</fullName>
    </submittedName>
</protein>
<feature type="domain" description="N-acetyltransferase" evidence="1">
    <location>
        <begin position="10"/>
        <end position="176"/>
    </location>
</feature>
<sequence length="183" mass="21288">MFTFSIDTQTELRLLETRHAPELFKLTDQSRQHIREWLPWVDMINSPADSGKFIDLALEQFRQNNGFQAGIWYRGELAGIIGLHQISWTNKSTTFGYWLGEQFQGQGLMTAACRAIIAYCFEELHLNRVEIRAAAENKKSQAIPERLGFTKEGRLRQAEWLHDRFADHYVYSLLKDEFRSASS</sequence>
<evidence type="ECO:0000259" key="1">
    <source>
        <dbReference type="PROSITE" id="PS51186"/>
    </source>
</evidence>
<accession>A0A1Q2KWI9</accession>
<dbReference type="OrthoDB" id="9784707at2"/>
<dbReference type="Pfam" id="PF13302">
    <property type="entry name" value="Acetyltransf_3"/>
    <property type="match status" value="1"/>
</dbReference>
<dbReference type="InterPro" id="IPR051908">
    <property type="entry name" value="Ribosomal_N-acetyltransferase"/>
</dbReference>
<dbReference type="PANTHER" id="PTHR43441">
    <property type="entry name" value="RIBOSOMAL-PROTEIN-SERINE ACETYLTRANSFERASE"/>
    <property type="match status" value="1"/>
</dbReference>
<dbReference type="PANTHER" id="PTHR43441:SF12">
    <property type="entry name" value="RIBOSOMAL N-ACETYLTRANSFERASE YDAF-RELATED"/>
    <property type="match status" value="1"/>
</dbReference>
<organism evidence="2 3">
    <name type="scientific">Planococcus lenghuensis</name>
    <dbReference type="NCBI Taxonomy" id="2213202"/>
    <lineage>
        <taxon>Bacteria</taxon>
        <taxon>Bacillati</taxon>
        <taxon>Bacillota</taxon>
        <taxon>Bacilli</taxon>
        <taxon>Bacillales</taxon>
        <taxon>Caryophanaceae</taxon>
        <taxon>Planococcus</taxon>
    </lineage>
</organism>
<gene>
    <name evidence="2" type="ORF">B0X71_05190</name>
</gene>
<dbReference type="Gene3D" id="3.40.630.30">
    <property type="match status" value="1"/>
</dbReference>